<dbReference type="Pfam" id="PF04324">
    <property type="entry name" value="Fer2_BFD"/>
    <property type="match status" value="1"/>
</dbReference>
<dbReference type="AlphaFoldDB" id="A0A0A0K0Q4"/>
<protein>
    <submittedName>
        <fullName evidence="12">FAD-dependent pyridine nucleotide-disulfide oxidoreductase</fullName>
    </submittedName>
</protein>
<evidence type="ECO:0000259" key="11">
    <source>
        <dbReference type="Pfam" id="PF07992"/>
    </source>
</evidence>
<dbReference type="EMBL" id="AVPL01000010">
    <property type="protein sequence ID" value="KGN41917.1"/>
    <property type="molecule type" value="Genomic_DNA"/>
</dbReference>
<gene>
    <name evidence="12" type="ORF">N801_03465</name>
</gene>
<comment type="cofactor">
    <cofactor evidence="1">
        <name>siroheme</name>
        <dbReference type="ChEBI" id="CHEBI:60052"/>
    </cofactor>
</comment>
<keyword evidence="5" id="KW-0349">Heme</keyword>
<comment type="caution">
    <text evidence="12">The sequence shown here is derived from an EMBL/GenBank/DDBJ whole genome shotgun (WGS) entry which is preliminary data.</text>
</comment>
<dbReference type="InterPro" id="IPR007419">
    <property type="entry name" value="BFD-like_2Fe2S-bd_dom"/>
</dbReference>
<dbReference type="InterPro" id="IPR052034">
    <property type="entry name" value="NasD-like"/>
</dbReference>
<evidence type="ECO:0000313" key="12">
    <source>
        <dbReference type="EMBL" id="KGN41917.1"/>
    </source>
</evidence>
<dbReference type="PANTHER" id="PTHR43809">
    <property type="entry name" value="NITRITE REDUCTASE (NADH) LARGE SUBUNIT"/>
    <property type="match status" value="1"/>
</dbReference>
<evidence type="ECO:0000256" key="2">
    <source>
        <dbReference type="ARBA" id="ARBA00001966"/>
    </source>
</evidence>
<evidence type="ECO:0000256" key="5">
    <source>
        <dbReference type="ARBA" id="ARBA00022617"/>
    </source>
</evidence>
<dbReference type="GO" id="GO:0016491">
    <property type="term" value="F:oxidoreductase activity"/>
    <property type="evidence" value="ECO:0007669"/>
    <property type="project" value="UniProtKB-KW"/>
</dbReference>
<dbReference type="Gene3D" id="1.10.10.1100">
    <property type="entry name" value="BFD-like [2Fe-2S]-binding domain"/>
    <property type="match status" value="1"/>
</dbReference>
<dbReference type="eggNOG" id="COG1251">
    <property type="taxonomic scope" value="Bacteria"/>
</dbReference>
<comment type="similarity">
    <text evidence="4">Belongs to the nitrite and sulfite reductase 4Fe-4S domain family.</text>
</comment>
<dbReference type="InterPro" id="IPR023753">
    <property type="entry name" value="FAD/NAD-binding_dom"/>
</dbReference>
<evidence type="ECO:0000256" key="8">
    <source>
        <dbReference type="ARBA" id="ARBA00023004"/>
    </source>
</evidence>
<evidence type="ECO:0000256" key="7">
    <source>
        <dbReference type="ARBA" id="ARBA00023002"/>
    </source>
</evidence>
<dbReference type="PRINTS" id="PR00411">
    <property type="entry name" value="PNDRDTASEI"/>
</dbReference>
<dbReference type="InterPro" id="IPR036188">
    <property type="entry name" value="FAD/NAD-bd_sf"/>
</dbReference>
<evidence type="ECO:0000313" key="13">
    <source>
        <dbReference type="Proteomes" id="UP000030013"/>
    </source>
</evidence>
<dbReference type="GO" id="GO:0046872">
    <property type="term" value="F:metal ion binding"/>
    <property type="evidence" value="ECO:0007669"/>
    <property type="project" value="UniProtKB-KW"/>
</dbReference>
<accession>A0A0A0K0Q4</accession>
<reference evidence="12 13" key="1">
    <citation type="submission" date="2013-08" db="EMBL/GenBank/DDBJ databases">
        <title>The genome sequence of Knoellia aerolata.</title>
        <authorList>
            <person name="Zhu W."/>
            <person name="Wang G."/>
        </authorList>
    </citation>
    <scope>NUCLEOTIDE SEQUENCE [LARGE SCALE GENOMIC DNA]</scope>
    <source>
        <strain evidence="12 13">DSM 18566</strain>
    </source>
</reference>
<keyword evidence="8" id="KW-0408">Iron</keyword>
<dbReference type="Gene3D" id="3.50.50.60">
    <property type="entry name" value="FAD/NAD(P)-binding domain"/>
    <property type="match status" value="2"/>
</dbReference>
<evidence type="ECO:0000256" key="1">
    <source>
        <dbReference type="ARBA" id="ARBA00001929"/>
    </source>
</evidence>
<dbReference type="SUPFAM" id="SSF51905">
    <property type="entry name" value="FAD/NAD(P)-binding domain"/>
    <property type="match status" value="2"/>
</dbReference>
<evidence type="ECO:0000256" key="6">
    <source>
        <dbReference type="ARBA" id="ARBA00022723"/>
    </source>
</evidence>
<evidence type="ECO:0000256" key="3">
    <source>
        <dbReference type="ARBA" id="ARBA00005096"/>
    </source>
</evidence>
<organism evidence="12 13">
    <name type="scientific">Knoellia aerolata DSM 18566</name>
    <dbReference type="NCBI Taxonomy" id="1385519"/>
    <lineage>
        <taxon>Bacteria</taxon>
        <taxon>Bacillati</taxon>
        <taxon>Actinomycetota</taxon>
        <taxon>Actinomycetes</taxon>
        <taxon>Micrococcales</taxon>
        <taxon>Intrasporangiaceae</taxon>
        <taxon>Knoellia</taxon>
    </lineage>
</organism>
<dbReference type="InterPro" id="IPR041854">
    <property type="entry name" value="BFD-like_2Fe2S-bd_dom_sf"/>
</dbReference>
<dbReference type="STRING" id="1385519.N801_03465"/>
<dbReference type="PANTHER" id="PTHR43809:SF1">
    <property type="entry name" value="NITRITE REDUCTASE (NADH) LARGE SUBUNIT"/>
    <property type="match status" value="1"/>
</dbReference>
<comment type="pathway">
    <text evidence="3">Nitrogen metabolism; nitrate reduction (assimilation).</text>
</comment>
<keyword evidence="7" id="KW-0560">Oxidoreductase</keyword>
<keyword evidence="6" id="KW-0479">Metal-binding</keyword>
<proteinExistence type="inferred from homology"/>
<dbReference type="RefSeq" id="WP_035934813.1">
    <property type="nucleotide sequence ID" value="NZ_AVPL01000010.1"/>
</dbReference>
<evidence type="ECO:0000256" key="9">
    <source>
        <dbReference type="ARBA" id="ARBA00023014"/>
    </source>
</evidence>
<keyword evidence="9" id="KW-0411">Iron-sulfur</keyword>
<feature type="domain" description="FAD/NAD(P)-binding" evidence="11">
    <location>
        <begin position="2"/>
        <end position="285"/>
    </location>
</feature>
<name>A0A0A0K0Q4_9MICO</name>
<dbReference type="Pfam" id="PF07992">
    <property type="entry name" value="Pyr_redox_2"/>
    <property type="match status" value="1"/>
</dbReference>
<evidence type="ECO:0000256" key="4">
    <source>
        <dbReference type="ARBA" id="ARBA00010429"/>
    </source>
</evidence>
<dbReference type="Proteomes" id="UP000030013">
    <property type="component" value="Unassembled WGS sequence"/>
</dbReference>
<sequence>MRLVVIGNGMVGSRFAEDVLARDDAGKYDVTVIGDEACETYNRVLLSEVVAGRQDLAAITLPVLAHPRLSVLRGVSAAAIDREDRVVVTTEGNRHRYDQLVLATGASARIPPLEGLGLGSGALPLGVHALRSIDDAREIVAATLNSRRAVVLGAGVLGVEAASGLAQRGCPVTIIHPADALMERQLDVSASTVLVGAMPGFGIHPRVGVGAEAAIVANGRLTGIRLTGGEVVESDLLVVATGTVANTSLAAAAGLACERGIVTDAGSATADGRIFAIGDCAQPPGGGTGLVAQGWDQARALAERLTGTVARGRAGGAGASDVVRVKAHGLDVVTMGVCGGSRPTDPEQRTLSLSDPAAGRHIEVVVEGDRLVGATCIGAGQVAADLVAAYTRRTPVPRDPAHLLLATLSSAPPAPSSPGDLADDAAVCRCNSVTKADVARAHSRGAHSVAEVARETRATTGCGGCKDEVCGLLAWLGSRDEARLTATAAPV</sequence>
<dbReference type="GO" id="GO:0051536">
    <property type="term" value="F:iron-sulfur cluster binding"/>
    <property type="evidence" value="ECO:0007669"/>
    <property type="project" value="UniProtKB-KW"/>
</dbReference>
<evidence type="ECO:0000259" key="10">
    <source>
        <dbReference type="Pfam" id="PF04324"/>
    </source>
</evidence>
<dbReference type="PRINTS" id="PR00368">
    <property type="entry name" value="FADPNR"/>
</dbReference>
<comment type="cofactor">
    <cofactor evidence="2">
        <name>[4Fe-4S] cluster</name>
        <dbReference type="ChEBI" id="CHEBI:49883"/>
    </cofactor>
</comment>
<feature type="domain" description="BFD-like [2Fe-2S]-binding" evidence="10">
    <location>
        <begin position="427"/>
        <end position="474"/>
    </location>
</feature>
<dbReference type="OrthoDB" id="1145at2"/>
<keyword evidence="13" id="KW-1185">Reference proteome</keyword>